<dbReference type="Proteomes" id="UP000271426">
    <property type="component" value="Chromosome"/>
</dbReference>
<dbReference type="InterPro" id="IPR014580">
    <property type="entry name" value="UCP033199"/>
</dbReference>
<dbReference type="KEGG" id="cpso:CPPEL_08760"/>
<keyword evidence="2" id="KW-1185">Reference proteome</keyword>
<dbReference type="Pfam" id="PF09966">
    <property type="entry name" value="DUF2200"/>
    <property type="match status" value="1"/>
</dbReference>
<proteinExistence type="predicted"/>
<dbReference type="InterPro" id="IPR023204">
    <property type="entry name" value="SP1917_dom_sf"/>
</dbReference>
<accession>A0A3G6IVM9</accession>
<organism evidence="1 2">
    <name type="scientific">Corynebacterium pseudopelargi</name>
    <dbReference type="NCBI Taxonomy" id="2080757"/>
    <lineage>
        <taxon>Bacteria</taxon>
        <taxon>Bacillati</taxon>
        <taxon>Actinomycetota</taxon>
        <taxon>Actinomycetes</taxon>
        <taxon>Mycobacteriales</taxon>
        <taxon>Corynebacteriaceae</taxon>
        <taxon>Corynebacterium</taxon>
    </lineage>
</organism>
<evidence type="ECO:0008006" key="3">
    <source>
        <dbReference type="Google" id="ProtNLM"/>
    </source>
</evidence>
<dbReference type="OrthoDB" id="3192540at2"/>
<evidence type="ECO:0000313" key="2">
    <source>
        <dbReference type="Proteomes" id="UP000271426"/>
    </source>
</evidence>
<dbReference type="Gene3D" id="1.10.8.290">
    <property type="entry name" value="uncharacterized protein sp1917 domain"/>
    <property type="match status" value="1"/>
</dbReference>
<name>A0A3G6IVM9_9CORY</name>
<dbReference type="RefSeq" id="WP_123960732.1">
    <property type="nucleotide sequence ID" value="NZ_CP033898.1"/>
</dbReference>
<reference evidence="1 2" key="1">
    <citation type="submission" date="2018-11" db="EMBL/GenBank/DDBJ databases">
        <authorList>
            <person name="Kleinhagauer T."/>
            <person name="Glaeser S.P."/>
            <person name="Spergser J."/>
            <person name="Ruckert C."/>
            <person name="Kaempfer P."/>
            <person name="Busse H.-J."/>
        </authorList>
    </citation>
    <scope>NUCLEOTIDE SEQUENCE [LARGE SCALE GENOMIC DNA]</scope>
    <source>
        <strain evidence="1 2">812CH</strain>
    </source>
</reference>
<dbReference type="AlphaFoldDB" id="A0A3G6IVM9"/>
<protein>
    <recommendedName>
        <fullName evidence="3">DUF2200 domain-containing protein</fullName>
    </recommendedName>
</protein>
<gene>
    <name evidence="1" type="ORF">CPPEL_08760</name>
</gene>
<dbReference type="EMBL" id="CP033898">
    <property type="protein sequence ID" value="AZA09855.1"/>
    <property type="molecule type" value="Genomic_DNA"/>
</dbReference>
<evidence type="ECO:0000313" key="1">
    <source>
        <dbReference type="EMBL" id="AZA09855.1"/>
    </source>
</evidence>
<sequence>MAFDLTAMSFGELYPLYLAKVQRKGRSEAELREVLSWLLGQEDLEALHTQSLGQLFSQGSLRPEAKLIRGTVCGVRVEEISDPVMWGIRCADKLVDELAKGKPLAAIKRS</sequence>